<dbReference type="EMBL" id="OPYN01000206">
    <property type="protein sequence ID" value="SPO63235.1"/>
    <property type="molecule type" value="Genomic_DNA"/>
</dbReference>
<reference evidence="1 2" key="1">
    <citation type="submission" date="2018-02" db="EMBL/GenBank/DDBJ databases">
        <authorList>
            <person name="Dubost A."/>
        </authorList>
    </citation>
    <scope>NUCLEOTIDE SEQUENCE [LARGE SCALE GENOMIC DNA]</scope>
    <source>
        <strain evidence="2">JV551A3</strain>
    </source>
</reference>
<keyword evidence="2" id="KW-1185">Reference proteome</keyword>
<dbReference type="AlphaFoldDB" id="A0AAQ1PCT2"/>
<sequence length="72" mass="7638">MQVGVLSFWRKNLQPYAIPCVGAGMPAKQATRCMAPASPVFAAVKRLDSPAPTTPTLSAQYPGCDNIPVTFT</sequence>
<organism evidence="1 2">
    <name type="scientific">Pseudomonas inefficax</name>
    <dbReference type="NCBI Taxonomy" id="2078786"/>
    <lineage>
        <taxon>Bacteria</taxon>
        <taxon>Pseudomonadati</taxon>
        <taxon>Pseudomonadota</taxon>
        <taxon>Gammaproteobacteria</taxon>
        <taxon>Pseudomonadales</taxon>
        <taxon>Pseudomonadaceae</taxon>
        <taxon>Pseudomonas</taxon>
    </lineage>
</organism>
<gene>
    <name evidence="1" type="ORF">JV551A3_V1_2060001</name>
</gene>
<protein>
    <submittedName>
        <fullName evidence="1">Uncharacterized protein</fullName>
    </submittedName>
</protein>
<name>A0AAQ1PCT2_9PSED</name>
<dbReference type="Proteomes" id="UP000294335">
    <property type="component" value="Unassembled WGS sequence"/>
</dbReference>
<proteinExistence type="predicted"/>
<evidence type="ECO:0000313" key="2">
    <source>
        <dbReference type="Proteomes" id="UP000294335"/>
    </source>
</evidence>
<accession>A0AAQ1PCT2</accession>
<evidence type="ECO:0000313" key="1">
    <source>
        <dbReference type="EMBL" id="SPO63235.1"/>
    </source>
</evidence>
<comment type="caution">
    <text evidence="1">The sequence shown here is derived from an EMBL/GenBank/DDBJ whole genome shotgun (WGS) entry which is preliminary data.</text>
</comment>